<dbReference type="Gene3D" id="3.40.50.1360">
    <property type="match status" value="1"/>
</dbReference>
<dbReference type="SUPFAM" id="SSF100950">
    <property type="entry name" value="NagB/RpiA/CoA transferase-like"/>
    <property type="match status" value="1"/>
</dbReference>
<dbReference type="EMBL" id="JBHLSV010000004">
    <property type="protein sequence ID" value="MFC0673260.1"/>
    <property type="molecule type" value="Genomic_DNA"/>
</dbReference>
<dbReference type="InterPro" id="IPR018356">
    <property type="entry name" value="Tscrpt_reg_HTH_DeoR_CS"/>
</dbReference>
<dbReference type="RefSeq" id="WP_376978695.1">
    <property type="nucleotide sequence ID" value="NZ_JBHLSV010000004.1"/>
</dbReference>
<evidence type="ECO:0000256" key="1">
    <source>
        <dbReference type="ARBA" id="ARBA00021390"/>
    </source>
</evidence>
<evidence type="ECO:0000256" key="2">
    <source>
        <dbReference type="ARBA" id="ARBA00022491"/>
    </source>
</evidence>
<dbReference type="InterPro" id="IPR036388">
    <property type="entry name" value="WH-like_DNA-bd_sf"/>
</dbReference>
<sequence length="270" mass="28433">MIKAARLEEIETLLRGASFLSTQQIADALGVSGATVRRDLDDLGSAGLIDRVHGGARLVTDPDRGQEDALAARDPHAEPAPADEPFDEVLGRNSETKQRLAAAAAELVAEGETLFIDIGTTVYEVARLLSGRHLTVVTNSLRVAEALGDSAQVRLEILGGEYNREYRCTQGQAVLEGLGRLHIDRAILGCSGITEQGTVRDTDASQAAVKRAAVAAAGDSTLLADASKLPGIGAFTALELSALDRLITDAPLPSALERHLSRTSLEVLVP</sequence>
<dbReference type="InterPro" id="IPR050313">
    <property type="entry name" value="Carb_Metab_HTH_regulators"/>
</dbReference>
<dbReference type="InterPro" id="IPR014036">
    <property type="entry name" value="DeoR-like_C"/>
</dbReference>
<keyword evidence="3" id="KW-0805">Transcription regulation</keyword>
<dbReference type="Proteomes" id="UP001589793">
    <property type="component" value="Unassembled WGS sequence"/>
</dbReference>
<evidence type="ECO:0000313" key="8">
    <source>
        <dbReference type="EMBL" id="MFC0673260.1"/>
    </source>
</evidence>
<dbReference type="PANTHER" id="PTHR30363:SF4">
    <property type="entry name" value="GLYCEROL-3-PHOSPHATE REGULON REPRESSOR"/>
    <property type="match status" value="1"/>
</dbReference>
<evidence type="ECO:0000256" key="3">
    <source>
        <dbReference type="ARBA" id="ARBA00023015"/>
    </source>
</evidence>
<dbReference type="InterPro" id="IPR036390">
    <property type="entry name" value="WH_DNA-bd_sf"/>
</dbReference>
<gene>
    <name evidence="8" type="ORF">ACFFF6_04735</name>
</gene>
<dbReference type="SMART" id="SM00420">
    <property type="entry name" value="HTH_DEOR"/>
    <property type="match status" value="1"/>
</dbReference>
<dbReference type="GO" id="GO:0003677">
    <property type="term" value="F:DNA binding"/>
    <property type="evidence" value="ECO:0007669"/>
    <property type="project" value="UniProtKB-KW"/>
</dbReference>
<evidence type="ECO:0000313" key="9">
    <source>
        <dbReference type="Proteomes" id="UP001589793"/>
    </source>
</evidence>
<dbReference type="PRINTS" id="PR00037">
    <property type="entry name" value="HTHLACR"/>
</dbReference>
<keyword evidence="4 8" id="KW-0238">DNA-binding</keyword>
<comment type="caution">
    <text evidence="8">The sequence shown here is derived from an EMBL/GenBank/DDBJ whole genome shotgun (WGS) entry which is preliminary data.</text>
</comment>
<reference evidence="8 9" key="1">
    <citation type="submission" date="2024-09" db="EMBL/GenBank/DDBJ databases">
        <authorList>
            <person name="Sun Q."/>
            <person name="Mori K."/>
        </authorList>
    </citation>
    <scope>NUCLEOTIDE SEQUENCE [LARGE SCALE GENOMIC DNA]</scope>
    <source>
        <strain evidence="8 9">CICC 10874</strain>
    </source>
</reference>
<dbReference type="Pfam" id="PF08220">
    <property type="entry name" value="HTH_DeoR"/>
    <property type="match status" value="1"/>
</dbReference>
<dbReference type="SMART" id="SM00419">
    <property type="entry name" value="HTH_CRP"/>
    <property type="match status" value="1"/>
</dbReference>
<evidence type="ECO:0000256" key="5">
    <source>
        <dbReference type="ARBA" id="ARBA00023163"/>
    </source>
</evidence>
<keyword evidence="2" id="KW-0678">Repressor</keyword>
<dbReference type="SMART" id="SM01134">
    <property type="entry name" value="DeoRC"/>
    <property type="match status" value="1"/>
</dbReference>
<dbReference type="PANTHER" id="PTHR30363">
    <property type="entry name" value="HTH-TYPE TRANSCRIPTIONAL REGULATOR SRLR-RELATED"/>
    <property type="match status" value="1"/>
</dbReference>
<organism evidence="8 9">
    <name type="scientific">Brachybacterium hainanense</name>
    <dbReference type="NCBI Taxonomy" id="1541174"/>
    <lineage>
        <taxon>Bacteria</taxon>
        <taxon>Bacillati</taxon>
        <taxon>Actinomycetota</taxon>
        <taxon>Actinomycetes</taxon>
        <taxon>Micrococcales</taxon>
        <taxon>Dermabacteraceae</taxon>
        <taxon>Brachybacterium</taxon>
    </lineage>
</organism>
<dbReference type="InterPro" id="IPR012318">
    <property type="entry name" value="HTH_CRP"/>
</dbReference>
<proteinExistence type="predicted"/>
<evidence type="ECO:0000256" key="4">
    <source>
        <dbReference type="ARBA" id="ARBA00023125"/>
    </source>
</evidence>
<keyword evidence="5" id="KW-0804">Transcription</keyword>
<dbReference type="InterPro" id="IPR001034">
    <property type="entry name" value="DeoR_HTH"/>
</dbReference>
<dbReference type="SUPFAM" id="SSF46785">
    <property type="entry name" value="Winged helix' DNA-binding domain"/>
    <property type="match status" value="1"/>
</dbReference>
<protein>
    <recommendedName>
        <fullName evidence="1">Lactose phosphotransferase system repressor</fullName>
    </recommendedName>
</protein>
<dbReference type="InterPro" id="IPR037171">
    <property type="entry name" value="NagB/RpiA_transferase-like"/>
</dbReference>
<feature type="domain" description="HTH deoR-type" evidence="7">
    <location>
        <begin position="3"/>
        <end position="58"/>
    </location>
</feature>
<dbReference type="PROSITE" id="PS51000">
    <property type="entry name" value="HTH_DEOR_2"/>
    <property type="match status" value="1"/>
</dbReference>
<evidence type="ECO:0000259" key="7">
    <source>
        <dbReference type="PROSITE" id="PS51000"/>
    </source>
</evidence>
<dbReference type="Pfam" id="PF00455">
    <property type="entry name" value="DeoRC"/>
    <property type="match status" value="1"/>
</dbReference>
<comment type="function">
    <text evidence="6">Repressor of the lactose catabolism operon. Galactose-6-phosphate is the inducer.</text>
</comment>
<accession>A0ABV6R8H1</accession>
<dbReference type="PROSITE" id="PS00894">
    <property type="entry name" value="HTH_DEOR_1"/>
    <property type="match status" value="1"/>
</dbReference>
<evidence type="ECO:0000256" key="6">
    <source>
        <dbReference type="ARBA" id="ARBA00024937"/>
    </source>
</evidence>
<dbReference type="Gene3D" id="1.10.10.10">
    <property type="entry name" value="Winged helix-like DNA-binding domain superfamily/Winged helix DNA-binding domain"/>
    <property type="match status" value="1"/>
</dbReference>
<keyword evidence="9" id="KW-1185">Reference proteome</keyword>
<name>A0ABV6R8H1_9MICO</name>